<evidence type="ECO:0000256" key="1">
    <source>
        <dbReference type="ARBA" id="ARBA00023015"/>
    </source>
</evidence>
<dbReference type="Proteomes" id="UP000000267">
    <property type="component" value="Unassembled WGS sequence"/>
</dbReference>
<evidence type="ECO:0000256" key="4">
    <source>
        <dbReference type="PROSITE-ProRule" id="PRU00267"/>
    </source>
</evidence>
<dbReference type="InParanoid" id="A7TKB3"/>
<gene>
    <name evidence="7" type="ORF">Kpol_1062p60</name>
</gene>
<feature type="compositionally biased region" description="Basic residues" evidence="5">
    <location>
        <begin position="207"/>
        <end position="221"/>
    </location>
</feature>
<dbReference type="KEGG" id="vpo:Kpol_1062p60"/>
<evidence type="ECO:0000313" key="8">
    <source>
        <dbReference type="Proteomes" id="UP000000267"/>
    </source>
</evidence>
<accession>A7TKB3</accession>
<dbReference type="GO" id="GO:0001228">
    <property type="term" value="F:DNA-binding transcription activator activity, RNA polymerase II-specific"/>
    <property type="evidence" value="ECO:0007669"/>
    <property type="project" value="TreeGrafter"/>
</dbReference>
<dbReference type="PANTHER" id="PTHR10270">
    <property type="entry name" value="SOX TRANSCRIPTION FACTOR"/>
    <property type="match status" value="1"/>
</dbReference>
<proteinExistence type="predicted"/>
<feature type="region of interest" description="Disordered" evidence="5">
    <location>
        <begin position="207"/>
        <end position="229"/>
    </location>
</feature>
<dbReference type="FunFam" id="1.10.30.10:FF:000041">
    <property type="entry name" value="HMG box family protein"/>
    <property type="match status" value="1"/>
</dbReference>
<evidence type="ECO:0000313" key="7">
    <source>
        <dbReference type="EMBL" id="EDO17348.1"/>
    </source>
</evidence>
<dbReference type="STRING" id="436907.A7TKB3"/>
<dbReference type="GO" id="GO:0000978">
    <property type="term" value="F:RNA polymerase II cis-regulatory region sequence-specific DNA binding"/>
    <property type="evidence" value="ECO:0007669"/>
    <property type="project" value="TreeGrafter"/>
</dbReference>
<dbReference type="GO" id="GO:0030154">
    <property type="term" value="P:cell differentiation"/>
    <property type="evidence" value="ECO:0007669"/>
    <property type="project" value="TreeGrafter"/>
</dbReference>
<dbReference type="GO" id="GO:0000122">
    <property type="term" value="P:negative regulation of transcription by RNA polymerase II"/>
    <property type="evidence" value="ECO:0007669"/>
    <property type="project" value="UniProtKB-ARBA"/>
</dbReference>
<dbReference type="InterPro" id="IPR036910">
    <property type="entry name" value="HMG_box_dom_sf"/>
</dbReference>
<organism evidence="8">
    <name type="scientific">Vanderwaltozyma polyspora (strain ATCC 22028 / DSM 70294 / BCRC 21397 / CBS 2163 / NBRC 10782 / NRRL Y-8283 / UCD 57-17)</name>
    <name type="common">Kluyveromyces polysporus</name>
    <dbReference type="NCBI Taxonomy" id="436907"/>
    <lineage>
        <taxon>Eukaryota</taxon>
        <taxon>Fungi</taxon>
        <taxon>Dikarya</taxon>
        <taxon>Ascomycota</taxon>
        <taxon>Saccharomycotina</taxon>
        <taxon>Saccharomycetes</taxon>
        <taxon>Saccharomycetales</taxon>
        <taxon>Saccharomycetaceae</taxon>
        <taxon>Vanderwaltozyma</taxon>
    </lineage>
</organism>
<keyword evidence="8" id="KW-1185">Reference proteome</keyword>
<dbReference type="GO" id="GO:0005634">
    <property type="term" value="C:nucleus"/>
    <property type="evidence" value="ECO:0007669"/>
    <property type="project" value="UniProtKB-UniRule"/>
</dbReference>
<keyword evidence="4" id="KW-0539">Nucleus</keyword>
<evidence type="ECO:0000256" key="2">
    <source>
        <dbReference type="ARBA" id="ARBA00023125"/>
    </source>
</evidence>
<dbReference type="EMBL" id="DS480406">
    <property type="protein sequence ID" value="EDO17348.1"/>
    <property type="molecule type" value="Genomic_DNA"/>
</dbReference>
<dbReference type="SMART" id="SM00398">
    <property type="entry name" value="HMG"/>
    <property type="match status" value="1"/>
</dbReference>
<dbReference type="CDD" id="cd01389">
    <property type="entry name" value="HMG-box_ROX1-like"/>
    <property type="match status" value="1"/>
</dbReference>
<feature type="DNA-binding region" description="HMG box" evidence="4">
    <location>
        <begin position="232"/>
        <end position="308"/>
    </location>
</feature>
<dbReference type="AlphaFoldDB" id="A7TKB3"/>
<keyword evidence="2 4" id="KW-0238">DNA-binding</keyword>
<dbReference type="InterPro" id="IPR050140">
    <property type="entry name" value="SRY-related_HMG-box_TF-like"/>
</dbReference>
<protein>
    <recommendedName>
        <fullName evidence="6">HMG box domain-containing protein</fullName>
    </recommendedName>
</protein>
<evidence type="ECO:0000259" key="6">
    <source>
        <dbReference type="PROSITE" id="PS50118"/>
    </source>
</evidence>
<keyword evidence="3" id="KW-0804">Transcription</keyword>
<dbReference type="PANTHER" id="PTHR10270:SF161">
    <property type="entry name" value="SEX-DETERMINING REGION Y PROTEIN"/>
    <property type="match status" value="1"/>
</dbReference>
<dbReference type="InterPro" id="IPR009071">
    <property type="entry name" value="HMG_box_dom"/>
</dbReference>
<dbReference type="eggNOG" id="KOG0527">
    <property type="taxonomic scope" value="Eukaryota"/>
</dbReference>
<dbReference type="SUPFAM" id="SSF47095">
    <property type="entry name" value="HMG-box"/>
    <property type="match status" value="1"/>
</dbReference>
<dbReference type="Gene3D" id="1.10.30.10">
    <property type="entry name" value="High mobility group box domain"/>
    <property type="match status" value="1"/>
</dbReference>
<sequence>MMMVMGGNNNNNNNANFNNHITTTTMTPNNSNNSINNNISSNESIRLPSIKNLLSTIDPQTSYTLYNNSNTGMVTPPISNHDFFINKNVDGYTNSKPVTLHNQMDYNCNYNNNANNNNANNNNSYNNNIPMNVEHSNNYSFRKTTFGTRDSFSAMTIRSLSPPQERGMSVSSASLPTSYANTPVQSIQPNNNYNVNGERDINSFGKVTKKTKGKGKGHASKCRNFTENGHKIPRPRNAFILFRQHLHHSIFGSDKDLLLTQGSFKANSQVSREIGNRWRELPPEEKNYWHELAKKEKELHKLKYPNYKYLPKKIENSSSEESLQQ</sequence>
<dbReference type="RefSeq" id="XP_001645206.1">
    <property type="nucleotide sequence ID" value="XM_001645156.1"/>
</dbReference>
<feature type="domain" description="HMG box" evidence="6">
    <location>
        <begin position="232"/>
        <end position="308"/>
    </location>
</feature>
<reference evidence="7 8" key="1">
    <citation type="journal article" date="2007" name="Proc. Natl. Acad. Sci. U.S.A.">
        <title>Independent sorting-out of thousands of duplicated gene pairs in two yeast species descended from a whole-genome duplication.</title>
        <authorList>
            <person name="Scannell D.R."/>
            <person name="Frank A.C."/>
            <person name="Conant G.C."/>
            <person name="Byrne K.P."/>
            <person name="Woolfit M."/>
            <person name="Wolfe K.H."/>
        </authorList>
    </citation>
    <scope>NUCLEOTIDE SEQUENCE [LARGE SCALE GENOMIC DNA]</scope>
    <source>
        <strain evidence="8">ATCC 22028 / DSM 70294 / BCRC 21397 / CBS 2163 / NBRC 10782 / NRRL Y-8283 / UCD 57-17</strain>
    </source>
</reference>
<dbReference type="PROSITE" id="PS50118">
    <property type="entry name" value="HMG_BOX_2"/>
    <property type="match status" value="1"/>
</dbReference>
<evidence type="ECO:0000256" key="3">
    <source>
        <dbReference type="ARBA" id="ARBA00023163"/>
    </source>
</evidence>
<dbReference type="GeneID" id="5545562"/>
<keyword evidence="1" id="KW-0805">Transcription regulation</keyword>
<evidence type="ECO:0000256" key="5">
    <source>
        <dbReference type="SAM" id="MobiDB-lite"/>
    </source>
</evidence>
<name>A7TKB3_VANPO</name>
<dbReference type="Pfam" id="PF00505">
    <property type="entry name" value="HMG_box"/>
    <property type="match status" value="1"/>
</dbReference>
<dbReference type="HOGENOM" id="CLU_832090_0_0_1"/>
<dbReference type="OrthoDB" id="6247875at2759"/>